<keyword evidence="2" id="KW-0001">2Fe-2S</keyword>
<dbReference type="eggNOG" id="COG4638">
    <property type="taxonomic scope" value="Bacteria"/>
</dbReference>
<dbReference type="AlphaFoldDB" id="A5G087"/>
<protein>
    <submittedName>
        <fullName evidence="8">Rieske (2Fe-2S) domain protein</fullName>
    </submittedName>
</protein>
<evidence type="ECO:0000256" key="1">
    <source>
        <dbReference type="ARBA" id="ARBA00001962"/>
    </source>
</evidence>
<dbReference type="SUPFAM" id="SSF50022">
    <property type="entry name" value="ISP domain"/>
    <property type="match status" value="1"/>
</dbReference>
<proteinExistence type="predicted"/>
<dbReference type="GO" id="GO:0016491">
    <property type="term" value="F:oxidoreductase activity"/>
    <property type="evidence" value="ECO:0007669"/>
    <property type="project" value="UniProtKB-KW"/>
</dbReference>
<keyword evidence="6" id="KW-0411">Iron-sulfur</keyword>
<evidence type="ECO:0000256" key="3">
    <source>
        <dbReference type="ARBA" id="ARBA00022723"/>
    </source>
</evidence>
<dbReference type="HOGENOM" id="CLU_026244_3_0_5"/>
<dbReference type="Proteomes" id="UP000000245">
    <property type="component" value="Chromosome"/>
</dbReference>
<dbReference type="PANTHER" id="PTHR43756:SF5">
    <property type="entry name" value="CHOLINE MONOOXYGENASE, CHLOROPLASTIC"/>
    <property type="match status" value="1"/>
</dbReference>
<dbReference type="STRING" id="349163.Acry_2069"/>
<organism evidence="8 9">
    <name type="scientific">Acidiphilium cryptum (strain JF-5)</name>
    <dbReference type="NCBI Taxonomy" id="349163"/>
    <lineage>
        <taxon>Bacteria</taxon>
        <taxon>Pseudomonadati</taxon>
        <taxon>Pseudomonadota</taxon>
        <taxon>Alphaproteobacteria</taxon>
        <taxon>Acetobacterales</taxon>
        <taxon>Acidocellaceae</taxon>
        <taxon>Acidiphilium</taxon>
    </lineage>
</organism>
<dbReference type="SUPFAM" id="SSF55961">
    <property type="entry name" value="Bet v1-like"/>
    <property type="match status" value="1"/>
</dbReference>
<evidence type="ECO:0000256" key="2">
    <source>
        <dbReference type="ARBA" id="ARBA00022714"/>
    </source>
</evidence>
<reference evidence="8 9" key="1">
    <citation type="submission" date="2007-05" db="EMBL/GenBank/DDBJ databases">
        <title>Complete sequence of chromosome of Acidiphilium cryptum JF-5.</title>
        <authorList>
            <consortium name="US DOE Joint Genome Institute"/>
            <person name="Copeland A."/>
            <person name="Lucas S."/>
            <person name="Lapidus A."/>
            <person name="Barry K."/>
            <person name="Detter J.C."/>
            <person name="Glavina del Rio T."/>
            <person name="Hammon N."/>
            <person name="Israni S."/>
            <person name="Dalin E."/>
            <person name="Tice H."/>
            <person name="Pitluck S."/>
            <person name="Sims D."/>
            <person name="Brettin T."/>
            <person name="Bruce D."/>
            <person name="Han C."/>
            <person name="Schmutz J."/>
            <person name="Larimer F."/>
            <person name="Land M."/>
            <person name="Hauser L."/>
            <person name="Kyrpides N."/>
            <person name="Kim E."/>
            <person name="Magnuson T."/>
            <person name="Richardson P."/>
        </authorList>
    </citation>
    <scope>NUCLEOTIDE SEQUENCE [LARGE SCALE GENOMIC DNA]</scope>
    <source>
        <strain evidence="8 9">JF-5</strain>
    </source>
</reference>
<keyword evidence="4" id="KW-0560">Oxidoreductase</keyword>
<evidence type="ECO:0000256" key="4">
    <source>
        <dbReference type="ARBA" id="ARBA00023002"/>
    </source>
</evidence>
<dbReference type="InterPro" id="IPR001663">
    <property type="entry name" value="Rng_hydr_dOase-A"/>
</dbReference>
<keyword evidence="9" id="KW-1185">Reference proteome</keyword>
<dbReference type="KEGG" id="acr:Acry_2069"/>
<feature type="domain" description="Rieske" evidence="7">
    <location>
        <begin position="46"/>
        <end position="152"/>
    </location>
</feature>
<dbReference type="PRINTS" id="PR00090">
    <property type="entry name" value="RNGDIOXGNASE"/>
</dbReference>
<dbReference type="Gene3D" id="2.102.10.10">
    <property type="entry name" value="Rieske [2Fe-2S] iron-sulphur domain"/>
    <property type="match status" value="1"/>
</dbReference>
<evidence type="ECO:0000259" key="7">
    <source>
        <dbReference type="PROSITE" id="PS51296"/>
    </source>
</evidence>
<evidence type="ECO:0000313" key="9">
    <source>
        <dbReference type="Proteomes" id="UP000000245"/>
    </source>
</evidence>
<dbReference type="PANTHER" id="PTHR43756">
    <property type="entry name" value="CHOLINE MONOOXYGENASE, CHLOROPLASTIC"/>
    <property type="match status" value="1"/>
</dbReference>
<dbReference type="CDD" id="cd03469">
    <property type="entry name" value="Rieske_RO_Alpha_N"/>
    <property type="match status" value="1"/>
</dbReference>
<dbReference type="RefSeq" id="WP_012039791.1">
    <property type="nucleotide sequence ID" value="NC_009484.1"/>
</dbReference>
<dbReference type="InterPro" id="IPR015879">
    <property type="entry name" value="Ring_hydroxy_dOase_asu_C_dom"/>
</dbReference>
<dbReference type="EMBL" id="CP000697">
    <property type="protein sequence ID" value="ABQ31269.1"/>
    <property type="molecule type" value="Genomic_DNA"/>
</dbReference>
<name>A5G087_ACICJ</name>
<accession>A5G087</accession>
<dbReference type="CDD" id="cd08884">
    <property type="entry name" value="RHO_alpha_C_GbcA-like"/>
    <property type="match status" value="1"/>
</dbReference>
<dbReference type="Pfam" id="PF00848">
    <property type="entry name" value="Ring_hydroxyl_A"/>
    <property type="match status" value="1"/>
</dbReference>
<sequence>MPDTPLRNRLSALLAQRPPRHTLPQAFYTDPEIFEFDLREIYGRSWLLIGLETEIPDPGSYLAMTIGRSPILLLRGQDGVLRGFFNTCRHRGAQILADGCGHAQRLLCPYHQWMYDDTGALRGAGRMPREFDKSAHGLNPIHVRTVAGTVYVCLAAEPPEFDAFHDHLAPMLAGHDLGNAKLAAECTLFERGNWKLVMENARECYHCGAGHPELARSFPTDVRGNFSTAGMVDLPGFIARMEALGLPSAAVQGEWWQASRFPLRDGNVSMTMDGTPCVAKPLCHVNGGDVGSLRWALEPHCFAHAVGDFLIIFSALPLAPQETLVVAKWYVHKDAEEGVDYTRDGLMHVWNETNLQDRALVELNQRGVNSLGYVPGPYSEASESLAIGFTDWYVNSVARRIGVAAPAQKLVDA</sequence>
<comment type="cofactor">
    <cofactor evidence="1">
        <name>Fe cation</name>
        <dbReference type="ChEBI" id="CHEBI:24875"/>
    </cofactor>
</comment>
<dbReference type="GO" id="GO:0051537">
    <property type="term" value="F:2 iron, 2 sulfur cluster binding"/>
    <property type="evidence" value="ECO:0007669"/>
    <property type="project" value="UniProtKB-KW"/>
</dbReference>
<keyword evidence="5" id="KW-0408">Iron</keyword>
<dbReference type="InterPro" id="IPR017941">
    <property type="entry name" value="Rieske_2Fe-2S"/>
</dbReference>
<gene>
    <name evidence="8" type="ordered locus">Acry_2069</name>
</gene>
<evidence type="ECO:0000313" key="8">
    <source>
        <dbReference type="EMBL" id="ABQ31269.1"/>
    </source>
</evidence>
<dbReference type="InterPro" id="IPR036922">
    <property type="entry name" value="Rieske_2Fe-2S_sf"/>
</dbReference>
<keyword evidence="3" id="KW-0479">Metal-binding</keyword>
<dbReference type="PROSITE" id="PS51296">
    <property type="entry name" value="RIESKE"/>
    <property type="match status" value="1"/>
</dbReference>
<evidence type="ECO:0000256" key="5">
    <source>
        <dbReference type="ARBA" id="ARBA00023004"/>
    </source>
</evidence>
<evidence type="ECO:0000256" key="6">
    <source>
        <dbReference type="ARBA" id="ARBA00023014"/>
    </source>
</evidence>
<dbReference type="Pfam" id="PF00355">
    <property type="entry name" value="Rieske"/>
    <property type="match status" value="1"/>
</dbReference>
<dbReference type="GO" id="GO:0005506">
    <property type="term" value="F:iron ion binding"/>
    <property type="evidence" value="ECO:0007669"/>
    <property type="project" value="InterPro"/>
</dbReference>
<dbReference type="Gene3D" id="3.90.380.10">
    <property type="entry name" value="Naphthalene 1,2-dioxygenase Alpha Subunit, Chain A, domain 1"/>
    <property type="match status" value="1"/>
</dbReference>